<dbReference type="STRING" id="441959.B8MMG3"/>
<dbReference type="GO" id="GO:0005634">
    <property type="term" value="C:nucleus"/>
    <property type="evidence" value="ECO:0007669"/>
    <property type="project" value="UniProtKB-SubCell"/>
</dbReference>
<keyword evidence="8" id="KW-1185">Reference proteome</keyword>
<keyword evidence="6" id="KW-0137">Centromere</keyword>
<dbReference type="OrthoDB" id="10050372at2759"/>
<dbReference type="InParanoid" id="B8MMG3"/>
<dbReference type="RefSeq" id="XP_002485955.1">
    <property type="nucleotide sequence ID" value="XM_002485910.1"/>
</dbReference>
<dbReference type="PANTHER" id="PTHR14582:SF1">
    <property type="entry name" value="CENTROMERE PROTEIN O"/>
    <property type="match status" value="1"/>
</dbReference>
<comment type="subcellular location">
    <subcellularLocation>
        <location evidence="2">Chromosome</location>
        <location evidence="2">Centromere</location>
    </subcellularLocation>
    <subcellularLocation>
        <location evidence="1">Nucleus</location>
    </subcellularLocation>
</comment>
<dbReference type="VEuPathDB" id="FungiDB:TSTA_099670"/>
<sequence>MDNETIANIDSSLESLDSEISKIRKTIKNFQDTRRLLSASLLSSHYVRQEIEQNTRTGSGTTTRFALKEVATLMSDALKHRDTNYHRLAFSTTLFPWKDPNPYSESPNLLGLRIDVCVRNGTFAKPYYVLLQRQKESGNALSSTLQREKRSSMSLSIYRHTIPPFIPMDKLAHRYLPQSRLSRRQGEDADEVEGLKSKAKTRKQDINAFARHLRKELAAWYARRDSISWLQERFGVTDVSHGTDGNSGLTEDDRHRTTQAGGLVSLAATSLEARYVRIEWKDGRVGRFKLSNSGLVERAVVIGERGRDKQTELVLMGGDKRVESLVTRLLTV</sequence>
<evidence type="ECO:0000256" key="4">
    <source>
        <dbReference type="ARBA" id="ARBA00022454"/>
    </source>
</evidence>
<dbReference type="InterPro" id="IPR018464">
    <property type="entry name" value="CENP-O"/>
</dbReference>
<dbReference type="Pfam" id="PF09496">
    <property type="entry name" value="CENP-O"/>
    <property type="match status" value="1"/>
</dbReference>
<dbReference type="PANTHER" id="PTHR14582">
    <property type="entry name" value="INNER KINETOCHORE SUBUNIT MAL2"/>
    <property type="match status" value="1"/>
</dbReference>
<evidence type="ECO:0000313" key="7">
    <source>
        <dbReference type="EMBL" id="EED13717.1"/>
    </source>
</evidence>
<dbReference type="eggNOG" id="ENOG502SCC4">
    <property type="taxonomic scope" value="Eukaryota"/>
</dbReference>
<dbReference type="Proteomes" id="UP000001745">
    <property type="component" value="Unassembled WGS sequence"/>
</dbReference>
<evidence type="ECO:0000256" key="3">
    <source>
        <dbReference type="ARBA" id="ARBA00007321"/>
    </source>
</evidence>
<dbReference type="OMA" id="NHHRVAF"/>
<evidence type="ECO:0000256" key="2">
    <source>
        <dbReference type="ARBA" id="ARBA00004584"/>
    </source>
</evidence>
<name>B8MMG3_TALSN</name>
<dbReference type="EMBL" id="EQ962658">
    <property type="protein sequence ID" value="EED13717.1"/>
    <property type="molecule type" value="Genomic_DNA"/>
</dbReference>
<evidence type="ECO:0000256" key="1">
    <source>
        <dbReference type="ARBA" id="ARBA00004123"/>
    </source>
</evidence>
<accession>B8MMG3</accession>
<gene>
    <name evidence="7" type="ORF">TSTA_099670</name>
</gene>
<comment type="similarity">
    <text evidence="3">Belongs to the CENP-O/MCM21 family.</text>
</comment>
<evidence type="ECO:0000313" key="8">
    <source>
        <dbReference type="Proteomes" id="UP000001745"/>
    </source>
</evidence>
<protein>
    <recommendedName>
        <fullName evidence="9">Centromere protein Cenp-O</fullName>
    </recommendedName>
</protein>
<keyword evidence="4" id="KW-0158">Chromosome</keyword>
<dbReference type="AlphaFoldDB" id="B8MMG3"/>
<evidence type="ECO:0008006" key="9">
    <source>
        <dbReference type="Google" id="ProtNLM"/>
    </source>
</evidence>
<proteinExistence type="inferred from homology"/>
<reference evidence="8" key="1">
    <citation type="journal article" date="2015" name="Genome Announc.">
        <title>Genome sequence of the AIDS-associated pathogen Penicillium marneffei (ATCC18224) and its near taxonomic relative Talaromyces stipitatus (ATCC10500).</title>
        <authorList>
            <person name="Nierman W.C."/>
            <person name="Fedorova-Abrams N.D."/>
            <person name="Andrianopoulos A."/>
        </authorList>
    </citation>
    <scope>NUCLEOTIDE SEQUENCE [LARGE SCALE GENOMIC DNA]</scope>
    <source>
        <strain evidence="8">ATCC 10500 / CBS 375.48 / QM 6759 / NRRL 1006</strain>
    </source>
</reference>
<dbReference type="HOGENOM" id="CLU_042556_0_0_1"/>
<dbReference type="GO" id="GO:0031511">
    <property type="term" value="C:Mis6-Sim4 complex"/>
    <property type="evidence" value="ECO:0007669"/>
    <property type="project" value="TreeGrafter"/>
</dbReference>
<dbReference type="GeneID" id="8105410"/>
<dbReference type="PhylomeDB" id="B8MMG3"/>
<organism evidence="7 8">
    <name type="scientific">Talaromyces stipitatus (strain ATCC 10500 / CBS 375.48 / QM 6759 / NRRL 1006)</name>
    <name type="common">Penicillium stipitatum</name>
    <dbReference type="NCBI Taxonomy" id="441959"/>
    <lineage>
        <taxon>Eukaryota</taxon>
        <taxon>Fungi</taxon>
        <taxon>Dikarya</taxon>
        <taxon>Ascomycota</taxon>
        <taxon>Pezizomycotina</taxon>
        <taxon>Eurotiomycetes</taxon>
        <taxon>Eurotiomycetidae</taxon>
        <taxon>Eurotiales</taxon>
        <taxon>Trichocomaceae</taxon>
        <taxon>Talaromyces</taxon>
        <taxon>Talaromyces sect. Talaromyces</taxon>
    </lineage>
</organism>
<evidence type="ECO:0000256" key="6">
    <source>
        <dbReference type="ARBA" id="ARBA00023328"/>
    </source>
</evidence>
<keyword evidence="5" id="KW-0539">Nucleus</keyword>
<evidence type="ECO:0000256" key="5">
    <source>
        <dbReference type="ARBA" id="ARBA00023242"/>
    </source>
</evidence>